<dbReference type="Pfam" id="PF12096">
    <property type="entry name" value="DUF3572"/>
    <property type="match status" value="1"/>
</dbReference>
<dbReference type="GeneID" id="97671759"/>
<dbReference type="RefSeq" id="WP_055118486.1">
    <property type="nucleotide sequence ID" value="NZ_CANMGD010000007.1"/>
</dbReference>
<proteinExistence type="predicted"/>
<dbReference type="AlphaFoldDB" id="A0A0M7AMH1"/>
<dbReference type="OrthoDB" id="7356934at2"/>
<gene>
    <name evidence="1" type="ORF">LA5096_04469</name>
</gene>
<sequence>MKNMQGKSLSVEEAQGIATEALLQLSRDPEQIGRFLAFSGIGPDMIRAAASEPGFLAGVLEFYMMDEPLLLAFCENSSIRPTMMAAARYALAGGSPDDA</sequence>
<dbReference type="Proteomes" id="UP000049983">
    <property type="component" value="Unassembled WGS sequence"/>
</dbReference>
<dbReference type="InterPro" id="IPR021955">
    <property type="entry name" value="DUF3572"/>
</dbReference>
<evidence type="ECO:0008006" key="3">
    <source>
        <dbReference type="Google" id="ProtNLM"/>
    </source>
</evidence>
<protein>
    <recommendedName>
        <fullName evidence="3">DUF3572 family protein</fullName>
    </recommendedName>
</protein>
<name>A0A0M7AMH1_9HYPH</name>
<keyword evidence="2" id="KW-1185">Reference proteome</keyword>
<dbReference type="EMBL" id="CXWC01000012">
    <property type="protein sequence ID" value="CTQ75626.1"/>
    <property type="molecule type" value="Genomic_DNA"/>
</dbReference>
<reference evidence="2" key="1">
    <citation type="submission" date="2015-07" db="EMBL/GenBank/DDBJ databases">
        <authorList>
            <person name="Rodrigo-Torres Lidia"/>
            <person name="Arahal R.David."/>
        </authorList>
    </citation>
    <scope>NUCLEOTIDE SEQUENCE [LARGE SCALE GENOMIC DNA]</scope>
    <source>
        <strain evidence="2">CECT 5096</strain>
    </source>
</reference>
<evidence type="ECO:0000313" key="1">
    <source>
        <dbReference type="EMBL" id="CTQ75626.1"/>
    </source>
</evidence>
<organism evidence="1 2">
    <name type="scientific">Roseibium album</name>
    <dbReference type="NCBI Taxonomy" id="311410"/>
    <lineage>
        <taxon>Bacteria</taxon>
        <taxon>Pseudomonadati</taxon>
        <taxon>Pseudomonadota</taxon>
        <taxon>Alphaproteobacteria</taxon>
        <taxon>Hyphomicrobiales</taxon>
        <taxon>Stappiaceae</taxon>
        <taxon>Roseibium</taxon>
    </lineage>
</organism>
<accession>A0A0M7AMH1</accession>
<dbReference type="STRING" id="311410.LA5095_04234"/>
<evidence type="ECO:0000313" key="2">
    <source>
        <dbReference type="Proteomes" id="UP000049983"/>
    </source>
</evidence>